<evidence type="ECO:0000256" key="1">
    <source>
        <dbReference type="ARBA" id="ARBA00010088"/>
    </source>
</evidence>
<comment type="caution">
    <text evidence="7">The sequence shown here is derived from an EMBL/GenBank/DDBJ whole genome shotgun (WGS) entry which is preliminary data.</text>
</comment>
<keyword evidence="2 3" id="KW-0378">Hydrolase</keyword>
<sequence>MMIDRRFLLALLAGAGCAPGALARSMGPIPAPDREAMVPVKGGRIYVRVNGDLARARPPLILIHGGPGGTHAAFLAALPLASERAIILYDQLDCGRSDRPDDPANWTVSRFVDEVDAIRAYFSIERAHVLGASWGGTVALEYGARQPKGLESLILASPLISTRSWLADAAILRSELPPETRDALTACETAATPAQAVCDAATAAFYKAYNRREPAFDEAVAYKAAMPTAFSKHLYETMWGASEFVSTGTLRDYDGEPLLERLRAPTLFLAGQYDEARPATVAGFARRVKGASFIEIEGSAHGLFDDRPEATRAAVRTWTRRHDKS</sequence>
<protein>
    <submittedName>
        <fullName evidence="7">Peptidase S33</fullName>
    </submittedName>
</protein>
<evidence type="ECO:0000256" key="2">
    <source>
        <dbReference type="ARBA" id="ARBA00022801"/>
    </source>
</evidence>
<dbReference type="InterPro" id="IPR002410">
    <property type="entry name" value="Peptidase_S33"/>
</dbReference>
<dbReference type="Proteomes" id="UP000249066">
    <property type="component" value="Unassembled WGS sequence"/>
</dbReference>
<evidence type="ECO:0000256" key="5">
    <source>
        <dbReference type="SAM" id="SignalP"/>
    </source>
</evidence>
<accession>A0A2W5AAH6</accession>
<evidence type="ECO:0000259" key="6">
    <source>
        <dbReference type="Pfam" id="PF00561"/>
    </source>
</evidence>
<dbReference type="PIRSF" id="PIRSF005539">
    <property type="entry name" value="Pept_S33_TRI_F1"/>
    <property type="match status" value="1"/>
</dbReference>
<dbReference type="GO" id="GO:0006508">
    <property type="term" value="P:proteolysis"/>
    <property type="evidence" value="ECO:0007669"/>
    <property type="project" value="InterPro"/>
</dbReference>
<dbReference type="PANTHER" id="PTHR43798">
    <property type="entry name" value="MONOACYLGLYCEROL LIPASE"/>
    <property type="match status" value="1"/>
</dbReference>
<evidence type="ECO:0000256" key="4">
    <source>
        <dbReference type="PIRSR" id="PIRSR005539-1"/>
    </source>
</evidence>
<feature type="active site" description="Proton donor" evidence="4">
    <location>
        <position position="301"/>
    </location>
</feature>
<feature type="active site" evidence="4">
    <location>
        <position position="274"/>
    </location>
</feature>
<gene>
    <name evidence="7" type="ORF">DI623_07215</name>
</gene>
<organism evidence="7 8">
    <name type="scientific">Sphingomonas sanxanigenens</name>
    <dbReference type="NCBI Taxonomy" id="397260"/>
    <lineage>
        <taxon>Bacteria</taxon>
        <taxon>Pseudomonadati</taxon>
        <taxon>Pseudomonadota</taxon>
        <taxon>Alphaproteobacteria</taxon>
        <taxon>Sphingomonadales</taxon>
        <taxon>Sphingomonadaceae</taxon>
        <taxon>Sphingomonas</taxon>
    </lineage>
</organism>
<evidence type="ECO:0000313" key="8">
    <source>
        <dbReference type="Proteomes" id="UP000249066"/>
    </source>
</evidence>
<dbReference type="PRINTS" id="PR00793">
    <property type="entry name" value="PROAMNOPTASE"/>
</dbReference>
<dbReference type="PROSITE" id="PS51257">
    <property type="entry name" value="PROKAR_LIPOPROTEIN"/>
    <property type="match status" value="1"/>
</dbReference>
<dbReference type="PANTHER" id="PTHR43798:SF27">
    <property type="entry name" value="HYDROLASE ALPHA_BETA HYDROLASE FOLD FAMILY"/>
    <property type="match status" value="1"/>
</dbReference>
<dbReference type="InterPro" id="IPR050266">
    <property type="entry name" value="AB_hydrolase_sf"/>
</dbReference>
<comment type="similarity">
    <text evidence="1 3">Belongs to the peptidase S33 family.</text>
</comment>
<keyword evidence="5" id="KW-0732">Signal</keyword>
<dbReference type="Gene3D" id="3.40.50.1820">
    <property type="entry name" value="alpha/beta hydrolase"/>
    <property type="match status" value="1"/>
</dbReference>
<dbReference type="GO" id="GO:0016020">
    <property type="term" value="C:membrane"/>
    <property type="evidence" value="ECO:0007669"/>
    <property type="project" value="TreeGrafter"/>
</dbReference>
<feature type="active site" description="Nucleophile" evidence="4">
    <location>
        <position position="133"/>
    </location>
</feature>
<dbReference type="InterPro" id="IPR029058">
    <property type="entry name" value="AB_hydrolase_fold"/>
</dbReference>
<feature type="chain" id="PRO_5015953462" evidence="5">
    <location>
        <begin position="24"/>
        <end position="325"/>
    </location>
</feature>
<dbReference type="SUPFAM" id="SSF53474">
    <property type="entry name" value="alpha/beta-Hydrolases"/>
    <property type="match status" value="1"/>
</dbReference>
<evidence type="ECO:0000256" key="3">
    <source>
        <dbReference type="PIRNR" id="PIRNR005539"/>
    </source>
</evidence>
<evidence type="ECO:0000313" key="7">
    <source>
        <dbReference type="EMBL" id="PZO90316.1"/>
    </source>
</evidence>
<dbReference type="EMBL" id="QFNN01000031">
    <property type="protein sequence ID" value="PZO90316.1"/>
    <property type="molecule type" value="Genomic_DNA"/>
</dbReference>
<dbReference type="Pfam" id="PF00561">
    <property type="entry name" value="Abhydrolase_1"/>
    <property type="match status" value="1"/>
</dbReference>
<dbReference type="InterPro" id="IPR005945">
    <property type="entry name" value="Pro_imino_pep"/>
</dbReference>
<feature type="domain" description="AB hydrolase-1" evidence="6">
    <location>
        <begin position="58"/>
        <end position="308"/>
    </location>
</feature>
<dbReference type="NCBIfam" id="TIGR01250">
    <property type="entry name" value="pro_imino_pep_2"/>
    <property type="match status" value="1"/>
</dbReference>
<reference evidence="7 8" key="1">
    <citation type="submission" date="2017-08" db="EMBL/GenBank/DDBJ databases">
        <title>Infants hospitalized years apart are colonized by the same room-sourced microbial strains.</title>
        <authorList>
            <person name="Brooks B."/>
            <person name="Olm M.R."/>
            <person name="Firek B.A."/>
            <person name="Baker R."/>
            <person name="Thomas B.C."/>
            <person name="Morowitz M.J."/>
            <person name="Banfield J.F."/>
        </authorList>
    </citation>
    <scope>NUCLEOTIDE SEQUENCE [LARGE SCALE GENOMIC DNA]</scope>
    <source>
        <strain evidence="7">S2_018_000_R2_101</strain>
    </source>
</reference>
<name>A0A2W5AAH6_9SPHN</name>
<dbReference type="InterPro" id="IPR000073">
    <property type="entry name" value="AB_hydrolase_1"/>
</dbReference>
<dbReference type="GO" id="GO:0008233">
    <property type="term" value="F:peptidase activity"/>
    <property type="evidence" value="ECO:0007669"/>
    <property type="project" value="InterPro"/>
</dbReference>
<proteinExistence type="inferred from homology"/>
<feature type="signal peptide" evidence="5">
    <location>
        <begin position="1"/>
        <end position="23"/>
    </location>
</feature>
<dbReference type="AlphaFoldDB" id="A0A2W5AAH6"/>